<accession>A0ABX6BQM3</accession>
<dbReference type="InterPro" id="IPR015797">
    <property type="entry name" value="NUDIX_hydrolase-like_dom_sf"/>
</dbReference>
<comment type="similarity">
    <text evidence="1 3">Belongs to the Nudix hydrolase family.</text>
</comment>
<dbReference type="InterPro" id="IPR020476">
    <property type="entry name" value="Nudix_hydrolase"/>
</dbReference>
<dbReference type="InterPro" id="IPR020084">
    <property type="entry name" value="NUDIX_hydrolase_CS"/>
</dbReference>
<organism evidence="6 7">
    <name type="scientific">Streptomyces cinereoruber</name>
    <dbReference type="NCBI Taxonomy" id="67260"/>
    <lineage>
        <taxon>Bacteria</taxon>
        <taxon>Bacillati</taxon>
        <taxon>Actinomycetota</taxon>
        <taxon>Actinomycetes</taxon>
        <taxon>Kitasatosporales</taxon>
        <taxon>Streptomycetaceae</taxon>
        <taxon>Streptomyces</taxon>
    </lineage>
</organism>
<dbReference type="EMBL" id="CP023693">
    <property type="protein sequence ID" value="QEV36837.1"/>
    <property type="molecule type" value="Genomic_DNA"/>
</dbReference>
<name>A0ABX6BQM3_9ACTN</name>
<evidence type="ECO:0000259" key="5">
    <source>
        <dbReference type="PROSITE" id="PS51462"/>
    </source>
</evidence>
<dbReference type="PANTHER" id="PTHR16099:SF5">
    <property type="entry name" value="NUCLEOTIDE TRIPHOSPHATE DIPHOSPHATASE NUDT15"/>
    <property type="match status" value="1"/>
</dbReference>
<dbReference type="SUPFAM" id="SSF55811">
    <property type="entry name" value="Nudix"/>
    <property type="match status" value="1"/>
</dbReference>
<dbReference type="Gene3D" id="3.90.79.10">
    <property type="entry name" value="Nucleoside Triphosphate Pyrophosphohydrolase"/>
    <property type="match status" value="1"/>
</dbReference>
<dbReference type="PROSITE" id="PS00893">
    <property type="entry name" value="NUDIX_BOX"/>
    <property type="match status" value="1"/>
</dbReference>
<dbReference type="CDD" id="cd04678">
    <property type="entry name" value="NUDIX_MTH2_Nudt15"/>
    <property type="match status" value="1"/>
</dbReference>
<dbReference type="Proteomes" id="UP000326029">
    <property type="component" value="Chromosome"/>
</dbReference>
<evidence type="ECO:0000256" key="3">
    <source>
        <dbReference type="RuleBase" id="RU003476"/>
    </source>
</evidence>
<evidence type="ECO:0000313" key="6">
    <source>
        <dbReference type="EMBL" id="QEV36837.1"/>
    </source>
</evidence>
<dbReference type="PANTHER" id="PTHR16099">
    <property type="entry name" value="8-OXO-DGTP DIPHOSPHATES NUDT15"/>
    <property type="match status" value="1"/>
</dbReference>
<protein>
    <submittedName>
        <fullName evidence="6">NUDIX domain-containing protein</fullName>
    </submittedName>
</protein>
<feature type="compositionally biased region" description="Basic residues" evidence="4">
    <location>
        <begin position="1"/>
        <end position="44"/>
    </location>
</feature>
<dbReference type="InterPro" id="IPR000086">
    <property type="entry name" value="NUDIX_hydrolase_dom"/>
</dbReference>
<proteinExistence type="inferred from homology"/>
<feature type="compositionally biased region" description="Low complexity" evidence="4">
    <location>
        <begin position="45"/>
        <end position="55"/>
    </location>
</feature>
<dbReference type="PRINTS" id="PR00502">
    <property type="entry name" value="NUDIXFAMILY"/>
</dbReference>
<evidence type="ECO:0000313" key="7">
    <source>
        <dbReference type="Proteomes" id="UP000326029"/>
    </source>
</evidence>
<keyword evidence="7" id="KW-1185">Reference proteome</keyword>
<feature type="region of interest" description="Disordered" evidence="4">
    <location>
        <begin position="1"/>
        <end position="63"/>
    </location>
</feature>
<sequence>MVPAGRRRPAPRGRPRVGRRRRVRPVPRHRRGHDQRPLRGRLRPARPGGRPVTDGPDPRPRPVVGVGTLLLRADGAVLIGHRIKRGEAPSWCLPGGSVEAGETFEEAALRETAEECGIDGATDARVFTVALHTGAGRTHVTAGVVARAIAPEPVPATPEPEVFDRWVWASPEELPAPLFPASAALLAAWRGEQGPPGWTYYPADGASAGTGAVR</sequence>
<evidence type="ECO:0000256" key="1">
    <source>
        <dbReference type="ARBA" id="ARBA00005582"/>
    </source>
</evidence>
<evidence type="ECO:0000256" key="2">
    <source>
        <dbReference type="ARBA" id="ARBA00022801"/>
    </source>
</evidence>
<dbReference type="PROSITE" id="PS51462">
    <property type="entry name" value="NUDIX"/>
    <property type="match status" value="1"/>
</dbReference>
<feature type="domain" description="Nudix hydrolase" evidence="5">
    <location>
        <begin position="61"/>
        <end position="192"/>
    </location>
</feature>
<dbReference type="Pfam" id="PF00293">
    <property type="entry name" value="NUDIX"/>
    <property type="match status" value="1"/>
</dbReference>
<gene>
    <name evidence="6" type="ORF">CP977_14610</name>
</gene>
<keyword evidence="2 3" id="KW-0378">Hydrolase</keyword>
<reference evidence="6 7" key="1">
    <citation type="submission" date="2017-09" db="EMBL/GenBank/DDBJ databases">
        <authorList>
            <person name="Lee N."/>
            <person name="Cho B.-K."/>
        </authorList>
    </citation>
    <scope>NUCLEOTIDE SEQUENCE [LARGE SCALE GENOMIC DNA]</scope>
    <source>
        <strain evidence="6 7">ATCC 19740</strain>
    </source>
</reference>
<evidence type="ECO:0000256" key="4">
    <source>
        <dbReference type="SAM" id="MobiDB-lite"/>
    </source>
</evidence>